<dbReference type="RefSeq" id="WP_089415969.1">
    <property type="nucleotide sequence ID" value="NZ_CP022423.1"/>
</dbReference>
<sequence>MGSHAICIALQDTSPGYAVRAERVPLAVLSTFAKEVEQFLRGDTDGLDTAALEVALRPGELAIQTTPFIQPVLVHDLHRMTLSPVLDGVSARRRTVVLRWQARAHRSRLYRVEIRSGYLEQPIVIDADSQFRADDADAWVNVERYVRGQLEELGGSTVVNAHLRLFDGSSLTVATDKARLASEPRNRLYKTVLLRIRARFNLYTGQYRDAELMEFVDHDRRLDAREWDALTQRGSRLWHGLPPITTWLDVQRGAAG</sequence>
<keyword evidence="2" id="KW-1185">Reference proteome</keyword>
<reference evidence="1 2" key="1">
    <citation type="submission" date="2017-07" db="EMBL/GenBank/DDBJ databases">
        <title>Complete Genome Sequence of the cosmetic ferment Vitreoscilla filiformis (ATCC15551).</title>
        <authorList>
            <person name="Contreras S."/>
            <person name="Sagory-Zalkind P."/>
            <person name="Blanquart H."/>
            <person name="Iltis A."/>
            <person name="Morand S.C."/>
        </authorList>
    </citation>
    <scope>NUCLEOTIDE SEQUENCE [LARGE SCALE GENOMIC DNA]</scope>
    <source>
        <strain evidence="1 2">ATCC 15551</strain>
    </source>
</reference>
<proteinExistence type="predicted"/>
<dbReference type="OrthoDB" id="6057423at2"/>
<evidence type="ECO:0000313" key="2">
    <source>
        <dbReference type="Proteomes" id="UP000199729"/>
    </source>
</evidence>
<protein>
    <submittedName>
        <fullName evidence="1">Uncharacterized protein</fullName>
    </submittedName>
</protein>
<dbReference type="KEGG" id="vff:VITFI_CDS0898"/>
<organism evidence="1 2">
    <name type="scientific">Vitreoscilla filiformis</name>
    <dbReference type="NCBI Taxonomy" id="63"/>
    <lineage>
        <taxon>Bacteria</taxon>
        <taxon>Pseudomonadati</taxon>
        <taxon>Pseudomonadota</taxon>
        <taxon>Betaproteobacteria</taxon>
        <taxon>Neisseriales</taxon>
        <taxon>Neisseriaceae</taxon>
        <taxon>Vitreoscilla</taxon>
    </lineage>
</organism>
<dbReference type="EMBL" id="CP022423">
    <property type="protein sequence ID" value="ASM76676.1"/>
    <property type="molecule type" value="Genomic_DNA"/>
</dbReference>
<name>A0A221KCD7_VITFI</name>
<evidence type="ECO:0000313" key="1">
    <source>
        <dbReference type="EMBL" id="ASM76676.1"/>
    </source>
</evidence>
<accession>A0A221KCD7</accession>
<dbReference type="Proteomes" id="UP000199729">
    <property type="component" value="Chromosome"/>
</dbReference>
<gene>
    <name evidence="1" type="ORF">VITFI_CDS0898</name>
</gene>
<dbReference type="AlphaFoldDB" id="A0A221KCD7"/>